<dbReference type="Gene3D" id="1.10.3720.10">
    <property type="entry name" value="MetI-like"/>
    <property type="match status" value="1"/>
</dbReference>
<keyword evidence="5 7" id="KW-1133">Transmembrane helix</keyword>
<dbReference type="CDD" id="cd06261">
    <property type="entry name" value="TM_PBP2"/>
    <property type="match status" value="1"/>
</dbReference>
<feature type="transmembrane region" description="Helical" evidence="7">
    <location>
        <begin position="12"/>
        <end position="36"/>
    </location>
</feature>
<feature type="transmembrane region" description="Helical" evidence="7">
    <location>
        <begin position="219"/>
        <end position="238"/>
    </location>
</feature>
<dbReference type="InterPro" id="IPR000515">
    <property type="entry name" value="MetI-like"/>
</dbReference>
<dbReference type="PANTHER" id="PTHR30151:SF41">
    <property type="entry name" value="ABC TRANSPORTER PERMEASE PROTEIN"/>
    <property type="match status" value="1"/>
</dbReference>
<dbReference type="EMBL" id="JAGIZA010000005">
    <property type="protein sequence ID" value="MBP0493117.1"/>
    <property type="molecule type" value="Genomic_DNA"/>
</dbReference>
<evidence type="ECO:0000256" key="6">
    <source>
        <dbReference type="ARBA" id="ARBA00023136"/>
    </source>
</evidence>
<dbReference type="SUPFAM" id="SSF161098">
    <property type="entry name" value="MetI-like"/>
    <property type="match status" value="1"/>
</dbReference>
<keyword evidence="6 7" id="KW-0472">Membrane</keyword>
<evidence type="ECO:0000256" key="1">
    <source>
        <dbReference type="ARBA" id="ARBA00004651"/>
    </source>
</evidence>
<evidence type="ECO:0000256" key="2">
    <source>
        <dbReference type="ARBA" id="ARBA00022448"/>
    </source>
</evidence>
<dbReference type="RefSeq" id="WP_209373185.1">
    <property type="nucleotide sequence ID" value="NZ_JAGIZA010000005.1"/>
</dbReference>
<keyword evidence="10" id="KW-1185">Reference proteome</keyword>
<feature type="transmembrane region" description="Helical" evidence="7">
    <location>
        <begin position="122"/>
        <end position="145"/>
    </location>
</feature>
<evidence type="ECO:0000256" key="7">
    <source>
        <dbReference type="RuleBase" id="RU363032"/>
    </source>
</evidence>
<keyword evidence="2 7" id="KW-0813">Transport</keyword>
<organism evidence="9 10">
    <name type="scientific">Roseomonas indoligenes</name>
    <dbReference type="NCBI Taxonomy" id="2820811"/>
    <lineage>
        <taxon>Bacteria</taxon>
        <taxon>Pseudomonadati</taxon>
        <taxon>Pseudomonadota</taxon>
        <taxon>Alphaproteobacteria</taxon>
        <taxon>Acetobacterales</taxon>
        <taxon>Roseomonadaceae</taxon>
        <taxon>Roseomonas</taxon>
    </lineage>
</organism>
<proteinExistence type="inferred from homology"/>
<feature type="transmembrane region" description="Helical" evidence="7">
    <location>
        <begin position="95"/>
        <end position="116"/>
    </location>
</feature>
<gene>
    <name evidence="9" type="ORF">J5Y10_10050</name>
</gene>
<comment type="similarity">
    <text evidence="7">Belongs to the binding-protein-dependent transport system permease family.</text>
</comment>
<dbReference type="Pfam" id="PF00528">
    <property type="entry name" value="BPD_transp_1"/>
    <property type="match status" value="1"/>
</dbReference>
<evidence type="ECO:0000259" key="8">
    <source>
        <dbReference type="PROSITE" id="PS50928"/>
    </source>
</evidence>
<dbReference type="PROSITE" id="PS50928">
    <property type="entry name" value="ABC_TM1"/>
    <property type="match status" value="1"/>
</dbReference>
<feature type="domain" description="ABC transmembrane type-1" evidence="8">
    <location>
        <begin position="57"/>
        <end position="237"/>
    </location>
</feature>
<keyword evidence="4 7" id="KW-0812">Transmembrane</keyword>
<feature type="transmembrane region" description="Helical" evidence="7">
    <location>
        <begin position="56"/>
        <end position="83"/>
    </location>
</feature>
<sequence length="249" mass="25880">MDRFLRPLVRDWWGILLLLLAWQAWVVLSGLNAIVMPRPLDVVADIATNLPVYLPALGVSLAAAAAGLVGGFALGLGLGIVTWASTVAAGMLTPVTVLFSSVPVVTLIPILARLFGYGPGTVVAITVIISFFPAFVFSSAGLRALPPGSADLLRVLGASRWKTLSLLALPAAVPNLAVALRIGAAHALLAAMVAEYLMGSSGLGAMFAAAKSELNTERALGASLIVAAISLALYLLSLRVERWARARYG</sequence>
<reference evidence="9" key="1">
    <citation type="submission" date="2021-03" db="EMBL/GenBank/DDBJ databases">
        <authorList>
            <person name="So Y."/>
        </authorList>
    </citation>
    <scope>NUCLEOTIDE SEQUENCE</scope>
    <source>
        <strain evidence="9">SG15</strain>
    </source>
</reference>
<dbReference type="GO" id="GO:0055085">
    <property type="term" value="P:transmembrane transport"/>
    <property type="evidence" value="ECO:0007669"/>
    <property type="project" value="InterPro"/>
</dbReference>
<evidence type="ECO:0000313" key="10">
    <source>
        <dbReference type="Proteomes" id="UP000677537"/>
    </source>
</evidence>
<evidence type="ECO:0000256" key="5">
    <source>
        <dbReference type="ARBA" id="ARBA00022989"/>
    </source>
</evidence>
<name>A0A940N2P8_9PROT</name>
<dbReference type="Proteomes" id="UP000677537">
    <property type="component" value="Unassembled WGS sequence"/>
</dbReference>
<dbReference type="GO" id="GO:0005886">
    <property type="term" value="C:plasma membrane"/>
    <property type="evidence" value="ECO:0007669"/>
    <property type="project" value="UniProtKB-SubCell"/>
</dbReference>
<dbReference type="InterPro" id="IPR035906">
    <property type="entry name" value="MetI-like_sf"/>
</dbReference>
<dbReference type="AlphaFoldDB" id="A0A940N2P8"/>
<accession>A0A940N2P8</accession>
<comment type="subcellular location">
    <subcellularLocation>
        <location evidence="1 7">Cell membrane</location>
        <topology evidence="1 7">Multi-pass membrane protein</topology>
    </subcellularLocation>
</comment>
<evidence type="ECO:0000256" key="3">
    <source>
        <dbReference type="ARBA" id="ARBA00022475"/>
    </source>
</evidence>
<protein>
    <submittedName>
        <fullName evidence="9">ABC transporter permease subunit</fullName>
    </submittedName>
</protein>
<evidence type="ECO:0000313" key="9">
    <source>
        <dbReference type="EMBL" id="MBP0493117.1"/>
    </source>
</evidence>
<comment type="caution">
    <text evidence="9">The sequence shown here is derived from an EMBL/GenBank/DDBJ whole genome shotgun (WGS) entry which is preliminary data.</text>
</comment>
<keyword evidence="3" id="KW-1003">Cell membrane</keyword>
<feature type="transmembrane region" description="Helical" evidence="7">
    <location>
        <begin position="166"/>
        <end position="199"/>
    </location>
</feature>
<evidence type="ECO:0000256" key="4">
    <source>
        <dbReference type="ARBA" id="ARBA00022692"/>
    </source>
</evidence>
<dbReference type="PANTHER" id="PTHR30151">
    <property type="entry name" value="ALKANE SULFONATE ABC TRANSPORTER-RELATED, MEMBRANE SUBUNIT"/>
    <property type="match status" value="1"/>
</dbReference>